<proteinExistence type="predicted"/>
<keyword evidence="2" id="KW-1185">Reference proteome</keyword>
<protein>
    <submittedName>
        <fullName evidence="1">Uncharacterized protein</fullName>
    </submittedName>
</protein>
<dbReference type="Proteomes" id="UP000828941">
    <property type="component" value="Chromosome 1"/>
</dbReference>
<evidence type="ECO:0000313" key="1">
    <source>
        <dbReference type="EMBL" id="KAI4357262.1"/>
    </source>
</evidence>
<reference evidence="1 2" key="1">
    <citation type="journal article" date="2022" name="DNA Res.">
        <title>Chromosomal-level genome assembly of the orchid tree Bauhinia variegata (Leguminosae; Cercidoideae) supports the allotetraploid origin hypothesis of Bauhinia.</title>
        <authorList>
            <person name="Zhong Y."/>
            <person name="Chen Y."/>
            <person name="Zheng D."/>
            <person name="Pang J."/>
            <person name="Liu Y."/>
            <person name="Luo S."/>
            <person name="Meng S."/>
            <person name="Qian L."/>
            <person name="Wei D."/>
            <person name="Dai S."/>
            <person name="Zhou R."/>
        </authorList>
    </citation>
    <scope>NUCLEOTIDE SEQUENCE [LARGE SCALE GENOMIC DNA]</scope>
    <source>
        <strain evidence="1">BV-YZ2020</strain>
    </source>
</reference>
<accession>A0ACB9Q8W4</accession>
<organism evidence="1 2">
    <name type="scientific">Bauhinia variegata</name>
    <name type="common">Purple orchid tree</name>
    <name type="synonym">Phanera variegata</name>
    <dbReference type="NCBI Taxonomy" id="167791"/>
    <lineage>
        <taxon>Eukaryota</taxon>
        <taxon>Viridiplantae</taxon>
        <taxon>Streptophyta</taxon>
        <taxon>Embryophyta</taxon>
        <taxon>Tracheophyta</taxon>
        <taxon>Spermatophyta</taxon>
        <taxon>Magnoliopsida</taxon>
        <taxon>eudicotyledons</taxon>
        <taxon>Gunneridae</taxon>
        <taxon>Pentapetalae</taxon>
        <taxon>rosids</taxon>
        <taxon>fabids</taxon>
        <taxon>Fabales</taxon>
        <taxon>Fabaceae</taxon>
        <taxon>Cercidoideae</taxon>
        <taxon>Cercideae</taxon>
        <taxon>Bauhiniinae</taxon>
        <taxon>Bauhinia</taxon>
    </lineage>
</organism>
<name>A0ACB9Q8W4_BAUVA</name>
<dbReference type="EMBL" id="CM039426">
    <property type="protein sequence ID" value="KAI4357262.1"/>
    <property type="molecule type" value="Genomic_DNA"/>
</dbReference>
<comment type="caution">
    <text evidence="1">The sequence shown here is derived from an EMBL/GenBank/DDBJ whole genome shotgun (WGS) entry which is preliminary data.</text>
</comment>
<evidence type="ECO:0000313" key="2">
    <source>
        <dbReference type="Proteomes" id="UP000828941"/>
    </source>
</evidence>
<gene>
    <name evidence="1" type="ORF">L6164_001223</name>
</gene>
<sequence>MKFIFKKPYHSGRLAKWQIVLSEYDIVYMTKKSIKGRAIANHLADNPIEDYQLMKFEFPNEDILVVDKEKENEKSNRWKMYFDGAVNIHGSGVGAVVISPKGKQFPIAIKLEFECTNNVAEYEACIGGLKVALDLKIKTLDVFGDSALIIYQVKGEWQTRDLKLIPYEKFLT</sequence>